<dbReference type="AlphaFoldDB" id="A0A8J5J9T4"/>
<sequence>MTAAMPGDLKCGWGAQLNGFAWPDDGLYSGYSSYNNHGRTPPPLSTKSFTWGFNGVNMMSQQPSAMSPINCFQTPTQSMGGSASAAGIMPTSMSSSLGSSAAPCPYPAPTPPYVYRDQTSSMSSIIARPPKSHSPASYAPMSPRQNSLSACQYSMGDRSTV</sequence>
<dbReference type="EMBL" id="JAHLQT010044460">
    <property type="protein sequence ID" value="KAG7154425.1"/>
    <property type="molecule type" value="Genomic_DNA"/>
</dbReference>
<dbReference type="PANTHER" id="PTHR45882:SF3">
    <property type="entry name" value="PITUITARY HOMEOBOX HOMOLOG PTX1"/>
    <property type="match status" value="1"/>
</dbReference>
<keyword evidence="4" id="KW-0238">DNA-binding</keyword>
<organism evidence="4 5">
    <name type="scientific">Homarus americanus</name>
    <name type="common">American lobster</name>
    <dbReference type="NCBI Taxonomy" id="6706"/>
    <lineage>
        <taxon>Eukaryota</taxon>
        <taxon>Metazoa</taxon>
        <taxon>Ecdysozoa</taxon>
        <taxon>Arthropoda</taxon>
        <taxon>Crustacea</taxon>
        <taxon>Multicrustacea</taxon>
        <taxon>Malacostraca</taxon>
        <taxon>Eumalacostraca</taxon>
        <taxon>Eucarida</taxon>
        <taxon>Decapoda</taxon>
        <taxon>Pleocyemata</taxon>
        <taxon>Astacidea</taxon>
        <taxon>Nephropoidea</taxon>
        <taxon>Nephropidae</taxon>
        <taxon>Homarus</taxon>
    </lineage>
</organism>
<reference evidence="4" key="1">
    <citation type="journal article" date="2021" name="Sci. Adv.">
        <title>The American lobster genome reveals insights on longevity, neural, and immune adaptations.</title>
        <authorList>
            <person name="Polinski J.M."/>
            <person name="Zimin A.V."/>
            <person name="Clark K.F."/>
            <person name="Kohn A.B."/>
            <person name="Sadowski N."/>
            <person name="Timp W."/>
            <person name="Ptitsyn A."/>
            <person name="Khanna P."/>
            <person name="Romanova D.Y."/>
            <person name="Williams P."/>
            <person name="Greenwood S.J."/>
            <person name="Moroz L.L."/>
            <person name="Walt D.R."/>
            <person name="Bodnar A.G."/>
        </authorList>
    </citation>
    <scope>NUCLEOTIDE SEQUENCE</scope>
    <source>
        <strain evidence="4">GMGI-L3</strain>
    </source>
</reference>
<dbReference type="GO" id="GO:0000981">
    <property type="term" value="F:DNA-binding transcription factor activity, RNA polymerase II-specific"/>
    <property type="evidence" value="ECO:0007669"/>
    <property type="project" value="TreeGrafter"/>
</dbReference>
<keyword evidence="2" id="KW-0217">Developmental protein</keyword>
<feature type="region of interest" description="Disordered" evidence="3">
    <location>
        <begin position="122"/>
        <end position="144"/>
    </location>
</feature>
<keyword evidence="5" id="KW-1185">Reference proteome</keyword>
<dbReference type="GO" id="GO:0005634">
    <property type="term" value="C:nucleus"/>
    <property type="evidence" value="ECO:0007669"/>
    <property type="project" value="UniProtKB-SubCell"/>
</dbReference>
<keyword evidence="4" id="KW-0371">Homeobox</keyword>
<evidence type="ECO:0000313" key="5">
    <source>
        <dbReference type="Proteomes" id="UP000747542"/>
    </source>
</evidence>
<protein>
    <submittedName>
        <fullName evidence="4">Pituitary homeobox x-like 2</fullName>
    </submittedName>
</protein>
<name>A0A8J5J9T4_HOMAM</name>
<comment type="subcellular location">
    <subcellularLocation>
        <location evidence="1">Nucleus</location>
    </subcellularLocation>
</comment>
<evidence type="ECO:0000313" key="4">
    <source>
        <dbReference type="EMBL" id="KAG7154425.1"/>
    </source>
</evidence>
<dbReference type="PANTHER" id="PTHR45882">
    <property type="entry name" value="PITUITARY HOMEOBOX HOMOLOG PTX1"/>
    <property type="match status" value="1"/>
</dbReference>
<evidence type="ECO:0000256" key="3">
    <source>
        <dbReference type="SAM" id="MobiDB-lite"/>
    </source>
</evidence>
<dbReference type="Proteomes" id="UP000747542">
    <property type="component" value="Unassembled WGS sequence"/>
</dbReference>
<evidence type="ECO:0000256" key="2">
    <source>
        <dbReference type="ARBA" id="ARBA00022473"/>
    </source>
</evidence>
<dbReference type="GO" id="GO:0000978">
    <property type="term" value="F:RNA polymerase II cis-regulatory region sequence-specific DNA binding"/>
    <property type="evidence" value="ECO:0007669"/>
    <property type="project" value="TreeGrafter"/>
</dbReference>
<proteinExistence type="predicted"/>
<accession>A0A8J5J9T4</accession>
<dbReference type="GO" id="GO:0009653">
    <property type="term" value="P:anatomical structure morphogenesis"/>
    <property type="evidence" value="ECO:0007669"/>
    <property type="project" value="TreeGrafter"/>
</dbReference>
<gene>
    <name evidence="4" type="primary">Ptx-L2</name>
    <name evidence="4" type="ORF">Hamer_G018161</name>
</gene>
<comment type="caution">
    <text evidence="4">The sequence shown here is derived from an EMBL/GenBank/DDBJ whole genome shotgun (WGS) entry which is preliminary data.</text>
</comment>
<evidence type="ECO:0000256" key="1">
    <source>
        <dbReference type="ARBA" id="ARBA00004123"/>
    </source>
</evidence>